<evidence type="ECO:0000259" key="1">
    <source>
        <dbReference type="Pfam" id="PF00535"/>
    </source>
</evidence>
<protein>
    <submittedName>
        <fullName evidence="2">Glycosyltransferase</fullName>
        <ecNumber evidence="2">2.4.-.-</ecNumber>
    </submittedName>
</protein>
<dbReference type="InterPro" id="IPR029044">
    <property type="entry name" value="Nucleotide-diphossugar_trans"/>
</dbReference>
<accession>A0ABZ0RYQ0</accession>
<dbReference type="Pfam" id="PF00535">
    <property type="entry name" value="Glycos_transf_2"/>
    <property type="match status" value="1"/>
</dbReference>
<dbReference type="GO" id="GO:0016757">
    <property type="term" value="F:glycosyltransferase activity"/>
    <property type="evidence" value="ECO:0007669"/>
    <property type="project" value="UniProtKB-KW"/>
</dbReference>
<evidence type="ECO:0000313" key="2">
    <source>
        <dbReference type="EMBL" id="WPK12391.1"/>
    </source>
</evidence>
<feature type="domain" description="Glycosyltransferase 2-like" evidence="1">
    <location>
        <begin position="292"/>
        <end position="402"/>
    </location>
</feature>
<dbReference type="RefSeq" id="WP_319837140.1">
    <property type="nucleotide sequence ID" value="NZ_CP137624.1"/>
</dbReference>
<dbReference type="Proteomes" id="UP001322664">
    <property type="component" value="Chromosome"/>
</dbReference>
<dbReference type="SUPFAM" id="SSF53448">
    <property type="entry name" value="Nucleotide-diphospho-sugar transferases"/>
    <property type="match status" value="1"/>
</dbReference>
<organism evidence="2 3">
    <name type="scientific">Lysinibacillus louembei</name>
    <dbReference type="NCBI Taxonomy" id="1470088"/>
    <lineage>
        <taxon>Bacteria</taxon>
        <taxon>Bacillati</taxon>
        <taxon>Bacillota</taxon>
        <taxon>Bacilli</taxon>
        <taxon>Bacillales</taxon>
        <taxon>Bacillaceae</taxon>
        <taxon>Lysinibacillus</taxon>
    </lineage>
</organism>
<sequence length="621" mass="72825">MDHKSNTFEFSLFTIEIDNLLEQDLIDRVIQKYTDTIISIEKNEIKLDTYIKGKLYADFAYFLFSIQEYKSCFQMLQKAAQWGYSREEIEKVLWEAFVEPNIDDFKSIYETNMNYLISSNIINVRNFIRFEQLDYWLLPTGVTNQFYIYNKRKKIIEEEINLYDSENIEELSSEDVFSDILVYESYSWKNILTFHNPAKKINKKMYIVLKNINKFLSCVQGALLSEKIISNAIIFDSFGSMDDYFKNNKVYLPRNIINLVDHSNTAQNYINAIHSHRLQRKRIEGDNNILLSVCIPTYNRGHRAYENIIHLLQMKYDEEVEFIISNNGTNNETQSYYSKINIFNDARIKYFEFEENMGFALNLCKVCESAEGKYILLLSDEDVVNFSFLDNVMATLIQSQGALSILKASSDYQNRQPTKFAKTGKDALLAFMLTSNYMSGIVYNRELLIQYKGIEYIKENLNNAACSIYPHMVWELMLCQSGNVQSTESILVFEGSPEEMEKEHVEYVDGNIDISYYAKIESRLQQHKGFAQIIDLLELGEKDAAFRKMMYMKLCSKTLYLVGVSINVFYKKTSLDIFKILNETYEYCISADFANLFFDDYENDVSKIEEYCLYLKTNFIK</sequence>
<keyword evidence="2" id="KW-0328">Glycosyltransferase</keyword>
<evidence type="ECO:0000313" key="3">
    <source>
        <dbReference type="Proteomes" id="UP001322664"/>
    </source>
</evidence>
<keyword evidence="3" id="KW-1185">Reference proteome</keyword>
<dbReference type="InterPro" id="IPR001173">
    <property type="entry name" value="Glyco_trans_2-like"/>
</dbReference>
<proteinExistence type="predicted"/>
<dbReference type="EC" id="2.4.-.-" evidence="2"/>
<dbReference type="Gene3D" id="3.90.550.10">
    <property type="entry name" value="Spore Coat Polysaccharide Biosynthesis Protein SpsA, Chain A"/>
    <property type="match status" value="1"/>
</dbReference>
<reference evidence="2 3" key="1">
    <citation type="submission" date="2023-09" db="EMBL/GenBank/DDBJ databases">
        <authorList>
            <person name="Page C.A."/>
            <person name="Perez-Diaz I.M."/>
        </authorList>
    </citation>
    <scope>NUCLEOTIDE SEQUENCE [LARGE SCALE GENOMIC DNA]</scope>
    <source>
        <strain evidence="2 3">Ll15</strain>
    </source>
</reference>
<gene>
    <name evidence="2" type="ORF">R6U77_01495</name>
</gene>
<dbReference type="CDD" id="cd00761">
    <property type="entry name" value="Glyco_tranf_GTA_type"/>
    <property type="match status" value="1"/>
</dbReference>
<name>A0ABZ0RYQ0_9BACI</name>
<dbReference type="EMBL" id="CP137624">
    <property type="protein sequence ID" value="WPK12391.1"/>
    <property type="molecule type" value="Genomic_DNA"/>
</dbReference>
<keyword evidence="2" id="KW-0808">Transferase</keyword>